<dbReference type="PROSITE" id="PS00868">
    <property type="entry name" value="CYS_MET_METAB_PP"/>
    <property type="match status" value="1"/>
</dbReference>
<evidence type="ECO:0000256" key="2">
    <source>
        <dbReference type="ARBA" id="ARBA00009077"/>
    </source>
</evidence>
<evidence type="ECO:0000313" key="7">
    <source>
        <dbReference type="Proteomes" id="UP000018934"/>
    </source>
</evidence>
<proteinExistence type="inferred from homology"/>
<dbReference type="InterPro" id="IPR015421">
    <property type="entry name" value="PyrdxlP-dep_Trfase_major"/>
</dbReference>
<evidence type="ECO:0000313" key="6">
    <source>
        <dbReference type="EMBL" id="AHF10779.1"/>
    </source>
</evidence>
<dbReference type="SUPFAM" id="SSF53383">
    <property type="entry name" value="PLP-dependent transferases"/>
    <property type="match status" value="1"/>
</dbReference>
<name>A0ABN4BU76_DEHRP</name>
<reference evidence="6 7" key="1">
    <citation type="journal article" date="2013" name="Stand. Genomic Sci.">
        <title>Complete genome sequence of Dehalobacter restrictus PER-K23(T.).</title>
        <authorList>
            <person name="Kruse T."/>
            <person name="Maillard J."/>
            <person name="Goodwin L."/>
            <person name="Woyke T."/>
            <person name="Teshima H."/>
            <person name="Bruce D."/>
            <person name="Detter C."/>
            <person name="Tapia R."/>
            <person name="Han C."/>
            <person name="Huntemann M."/>
            <person name="Wei C.L."/>
            <person name="Han J."/>
            <person name="Chen A."/>
            <person name="Kyrpides N."/>
            <person name="Szeto E."/>
            <person name="Markowitz V."/>
            <person name="Ivanova N."/>
            <person name="Pagani I."/>
            <person name="Pati A."/>
            <person name="Pitluck S."/>
            <person name="Nolan M."/>
            <person name="Holliger C."/>
            <person name="Smidt H."/>
        </authorList>
    </citation>
    <scope>NUCLEOTIDE SEQUENCE [LARGE SCALE GENOMIC DNA]</scope>
    <source>
        <strain evidence="7">DSM 9455</strain>
    </source>
</reference>
<dbReference type="PIRSF" id="PIRSF001434">
    <property type="entry name" value="CGS"/>
    <property type="match status" value="1"/>
</dbReference>
<dbReference type="Proteomes" id="UP000018934">
    <property type="component" value="Chromosome"/>
</dbReference>
<dbReference type="InterPro" id="IPR015424">
    <property type="entry name" value="PyrdxlP-dep_Trfase"/>
</dbReference>
<evidence type="ECO:0000256" key="4">
    <source>
        <dbReference type="ARBA" id="ARBA00022898"/>
    </source>
</evidence>
<evidence type="ECO:0000256" key="5">
    <source>
        <dbReference type="RuleBase" id="RU362118"/>
    </source>
</evidence>
<keyword evidence="7" id="KW-1185">Reference proteome</keyword>
<dbReference type="NCBIfam" id="TIGR01326">
    <property type="entry name" value="OAH_OAS_sulfhy"/>
    <property type="match status" value="1"/>
</dbReference>
<dbReference type="InterPro" id="IPR054542">
    <property type="entry name" value="Cys_met_metab_PP"/>
</dbReference>
<dbReference type="NCBIfam" id="NF006096">
    <property type="entry name" value="PRK08248.1"/>
    <property type="match status" value="1"/>
</dbReference>
<comment type="cofactor">
    <cofactor evidence="1 5">
        <name>pyridoxal 5'-phosphate</name>
        <dbReference type="ChEBI" id="CHEBI:597326"/>
    </cofactor>
</comment>
<dbReference type="EMBL" id="CP007033">
    <property type="protein sequence ID" value="AHF10779.1"/>
    <property type="molecule type" value="Genomic_DNA"/>
</dbReference>
<dbReference type="Pfam" id="PF01053">
    <property type="entry name" value="Cys_Met_Meta_PP"/>
    <property type="match status" value="1"/>
</dbReference>
<dbReference type="PANTHER" id="PTHR43797">
    <property type="entry name" value="HOMOCYSTEINE/CYSTEINE SYNTHASE"/>
    <property type="match status" value="1"/>
</dbReference>
<dbReference type="InterPro" id="IPR000277">
    <property type="entry name" value="Cys/Met-Metab_PyrdxlP-dep_enz"/>
</dbReference>
<keyword evidence="4 5" id="KW-0663">Pyridoxal phosphate</keyword>
<dbReference type="InterPro" id="IPR006235">
    <property type="entry name" value="OAc-hSer/O-AcSer_sulfhydrylase"/>
</dbReference>
<comment type="similarity">
    <text evidence="2 5">Belongs to the trans-sulfuration enzymes family.</text>
</comment>
<dbReference type="PANTHER" id="PTHR43797:SF2">
    <property type="entry name" value="HOMOCYSTEINE_CYSTEINE SYNTHASE"/>
    <property type="match status" value="1"/>
</dbReference>
<organism evidence="6 7">
    <name type="scientific">Dehalobacter restrictus (strain DSM 9455 / PER-K23)</name>
    <dbReference type="NCBI Taxonomy" id="871738"/>
    <lineage>
        <taxon>Bacteria</taxon>
        <taxon>Bacillati</taxon>
        <taxon>Bacillota</taxon>
        <taxon>Clostridia</taxon>
        <taxon>Eubacteriales</taxon>
        <taxon>Desulfitobacteriaceae</taxon>
        <taxon>Dehalobacter</taxon>
    </lineage>
</organism>
<dbReference type="GO" id="GO:0003961">
    <property type="term" value="F:O-acetylhomoserine aminocarboxypropyltransferase activity"/>
    <property type="evidence" value="ECO:0007669"/>
    <property type="project" value="UniProtKB-EC"/>
</dbReference>
<accession>A0ABN4BU76</accession>
<dbReference type="Gene3D" id="3.90.1150.10">
    <property type="entry name" value="Aspartate Aminotransferase, domain 1"/>
    <property type="match status" value="1"/>
</dbReference>
<evidence type="ECO:0000256" key="3">
    <source>
        <dbReference type="ARBA" id="ARBA00022679"/>
    </source>
</evidence>
<gene>
    <name evidence="6" type="ORF">DEHRE_12470</name>
</gene>
<dbReference type="Gene3D" id="3.40.640.10">
    <property type="entry name" value="Type I PLP-dependent aspartate aminotransferase-like (Major domain)"/>
    <property type="match status" value="1"/>
</dbReference>
<dbReference type="EC" id="2.5.1.49" evidence="6"/>
<protein>
    <submittedName>
        <fullName evidence="6">O-acetylhomoserine aminocarboxypropyltransferase</fullName>
        <ecNumber evidence="6">2.5.1.49</ecNumber>
    </submittedName>
</protein>
<dbReference type="InterPro" id="IPR015422">
    <property type="entry name" value="PyrdxlP-dep_Trfase_small"/>
</dbReference>
<dbReference type="CDD" id="cd00614">
    <property type="entry name" value="CGS_like"/>
    <property type="match status" value="1"/>
</dbReference>
<sequence>MNKENWKFDTLQIHAGQVPDPTTGSRAVPIYQTTSYVFNDAKHAADLFSLAEPGNIYTRIMNPTSDVLEQRIAALEGGVGALAVGSGSAAITYSILNIAGAGDEIVAASTLYGGTHNLFAITLPKLGIKTHFVNPDDPANFKKAITEKTKAIYVESIGNPGINIVDIEAVAKVAHDNGIPLIIDNTFATPYLLKPIEYGADIVVHSATKFIGGHGTTIGGLIIDGGKFDWAASGKFPGFTEPDQSYHGLVYATLGAPAYILKARVQLLRDTGAALSPFNSFLFIQGLETLSLRVKQHVANTWKVVDYLKNHSKVSWVNYPGLKGNKYFDLSLKYFPQGPGSIFTFGIKGGAEAGVKLINNLGLFSLLANVADAKSLVIHPASTTHAQLSEEEQLAAGVSPDMIRLSIGIEDADDIIADLEQAFSKID</sequence>
<keyword evidence="3 6" id="KW-0808">Transferase</keyword>
<dbReference type="RefSeq" id="WP_025206107.1">
    <property type="nucleotide sequence ID" value="NZ_CP007033.1"/>
</dbReference>
<evidence type="ECO:0000256" key="1">
    <source>
        <dbReference type="ARBA" id="ARBA00001933"/>
    </source>
</evidence>